<dbReference type="EMBL" id="JACXVP010000002">
    <property type="protein sequence ID" value="KAG5622451.1"/>
    <property type="molecule type" value="Genomic_DNA"/>
</dbReference>
<keyword evidence="3" id="KW-1185">Reference proteome</keyword>
<dbReference type="AlphaFoldDB" id="A0A9J6ADM9"/>
<evidence type="ECO:0000313" key="2">
    <source>
        <dbReference type="EMBL" id="KAG5622451.1"/>
    </source>
</evidence>
<evidence type="ECO:0008006" key="4">
    <source>
        <dbReference type="Google" id="ProtNLM"/>
    </source>
</evidence>
<evidence type="ECO:0000256" key="1">
    <source>
        <dbReference type="ARBA" id="ARBA00008668"/>
    </source>
</evidence>
<proteinExistence type="inferred from homology"/>
<gene>
    <name evidence="2" type="ORF">H5410_007669</name>
</gene>
<protein>
    <recommendedName>
        <fullName evidence="4">Alpha-L-fucosidase 2</fullName>
    </recommendedName>
</protein>
<dbReference type="OrthoDB" id="1600564at2759"/>
<dbReference type="Gene3D" id="3.40.50.1110">
    <property type="entry name" value="SGNH hydrolase"/>
    <property type="match status" value="1"/>
</dbReference>
<comment type="similarity">
    <text evidence="1">Belongs to the 'GDSL' lipolytic enzyme family.</text>
</comment>
<evidence type="ECO:0000313" key="3">
    <source>
        <dbReference type="Proteomes" id="UP000824120"/>
    </source>
</evidence>
<reference evidence="2 3" key="1">
    <citation type="submission" date="2020-09" db="EMBL/GenBank/DDBJ databases">
        <title>De no assembly of potato wild relative species, Solanum commersonii.</title>
        <authorList>
            <person name="Cho K."/>
        </authorList>
    </citation>
    <scope>NUCLEOTIDE SEQUENCE [LARGE SCALE GENOMIC DNA]</scope>
    <source>
        <strain evidence="2">LZ3.2</strain>
        <tissue evidence="2">Leaf</tissue>
    </source>
</reference>
<dbReference type="Proteomes" id="UP000824120">
    <property type="component" value="Chromosome 2"/>
</dbReference>
<comment type="caution">
    <text evidence="2">The sequence shown here is derived from an EMBL/GenBank/DDBJ whole genome shotgun (WGS) entry which is preliminary data.</text>
</comment>
<organism evidence="2 3">
    <name type="scientific">Solanum commersonii</name>
    <name type="common">Commerson's wild potato</name>
    <name type="synonym">Commerson's nightshade</name>
    <dbReference type="NCBI Taxonomy" id="4109"/>
    <lineage>
        <taxon>Eukaryota</taxon>
        <taxon>Viridiplantae</taxon>
        <taxon>Streptophyta</taxon>
        <taxon>Embryophyta</taxon>
        <taxon>Tracheophyta</taxon>
        <taxon>Spermatophyta</taxon>
        <taxon>Magnoliopsida</taxon>
        <taxon>eudicotyledons</taxon>
        <taxon>Gunneridae</taxon>
        <taxon>Pentapetalae</taxon>
        <taxon>asterids</taxon>
        <taxon>lamiids</taxon>
        <taxon>Solanales</taxon>
        <taxon>Solanaceae</taxon>
        <taxon>Solanoideae</taxon>
        <taxon>Solaneae</taxon>
        <taxon>Solanum</taxon>
    </lineage>
</organism>
<dbReference type="InterPro" id="IPR036514">
    <property type="entry name" value="SGNH_hydro_sf"/>
</dbReference>
<name>A0A9J6ADM9_SOLCO</name>
<dbReference type="PANTHER" id="PTHR22835:SF683">
    <property type="entry name" value="OS05G0506800 PROTEIN"/>
    <property type="match status" value="1"/>
</dbReference>
<accession>A0A9J6ADM9</accession>
<dbReference type="PANTHER" id="PTHR22835">
    <property type="entry name" value="ZINC FINGER FYVE DOMAIN CONTAINING PROTEIN"/>
    <property type="match status" value="1"/>
</dbReference>
<sequence>MLTTTMQPCNFMPLQRAMLSLKCLKVVSLLEKNVFPTMNSCKICVIDKCDFPIHFPSNKKGVLVACCGAGGPYNFMFSTICGDPAARNICSDTSVYASWDGMHFTEAAYKWIATGVLKGTFTFPPLPKICTDRFNPIVNQFYDSKLFGVSYQV</sequence>